<sequence>MTSASAFEPWARHARALGLASSREAQWNVISGLLEEAFGHKLFTALLYLESHQLMKRLYTSDESISPLGGFKATGSGPWSRHVLEQGRLYVASNEDDVRTVFSEAPMLIDRGLQSAFNIPVRHEGRVIGSLNMLSGRHAYDKADHDLAALIAGVCAPVFIEEMLAAQSAAAEVDRSSLDSV</sequence>
<dbReference type="SUPFAM" id="SSF55781">
    <property type="entry name" value="GAF domain-like"/>
    <property type="match status" value="1"/>
</dbReference>
<dbReference type="RefSeq" id="WP_175171022.1">
    <property type="nucleotide sequence ID" value="NZ_CADIJQ010000008.1"/>
</dbReference>
<name>A0A6S7APL4_9BURK</name>
<proteinExistence type="predicted"/>
<organism evidence="2 3">
    <name type="scientific">Achromobacter kerstersii</name>
    <dbReference type="NCBI Taxonomy" id="1353890"/>
    <lineage>
        <taxon>Bacteria</taxon>
        <taxon>Pseudomonadati</taxon>
        <taxon>Pseudomonadota</taxon>
        <taxon>Betaproteobacteria</taxon>
        <taxon>Burkholderiales</taxon>
        <taxon>Alcaligenaceae</taxon>
        <taxon>Achromobacter</taxon>
    </lineage>
</organism>
<gene>
    <name evidence="2" type="ORF">LMG3441_04532</name>
</gene>
<dbReference type="AlphaFoldDB" id="A0A6S7APL4"/>
<dbReference type="EMBL" id="CADIJQ010000008">
    <property type="protein sequence ID" value="CAB3729215.1"/>
    <property type="molecule type" value="Genomic_DNA"/>
</dbReference>
<reference evidence="2 3" key="1">
    <citation type="submission" date="2020-04" db="EMBL/GenBank/DDBJ databases">
        <authorList>
            <person name="De Canck E."/>
        </authorList>
    </citation>
    <scope>NUCLEOTIDE SEQUENCE [LARGE SCALE GENOMIC DNA]</scope>
    <source>
        <strain evidence="2 3">LMG 3441</strain>
    </source>
</reference>
<dbReference type="Gene3D" id="3.30.450.40">
    <property type="match status" value="1"/>
</dbReference>
<evidence type="ECO:0000259" key="1">
    <source>
        <dbReference type="Pfam" id="PF13185"/>
    </source>
</evidence>
<dbReference type="InterPro" id="IPR003018">
    <property type="entry name" value="GAF"/>
</dbReference>
<accession>A0A6S7APL4</accession>
<keyword evidence="3" id="KW-1185">Reference proteome</keyword>
<feature type="domain" description="GAF" evidence="1">
    <location>
        <begin position="55"/>
        <end position="156"/>
    </location>
</feature>
<dbReference type="Proteomes" id="UP000494269">
    <property type="component" value="Unassembled WGS sequence"/>
</dbReference>
<dbReference type="Pfam" id="PF13185">
    <property type="entry name" value="GAF_2"/>
    <property type="match status" value="1"/>
</dbReference>
<protein>
    <recommendedName>
        <fullName evidence="1">GAF domain-containing protein</fullName>
    </recommendedName>
</protein>
<evidence type="ECO:0000313" key="3">
    <source>
        <dbReference type="Proteomes" id="UP000494269"/>
    </source>
</evidence>
<dbReference type="InterPro" id="IPR029016">
    <property type="entry name" value="GAF-like_dom_sf"/>
</dbReference>
<evidence type="ECO:0000313" key="2">
    <source>
        <dbReference type="EMBL" id="CAB3729215.1"/>
    </source>
</evidence>